<proteinExistence type="predicted"/>
<evidence type="ECO:0000313" key="4">
    <source>
        <dbReference type="Proteomes" id="UP000198640"/>
    </source>
</evidence>
<name>A0A1H3GXI7_9PROT</name>
<organism evidence="3 4">
    <name type="scientific">Nitrosomonas halophila</name>
    <dbReference type="NCBI Taxonomy" id="44576"/>
    <lineage>
        <taxon>Bacteria</taxon>
        <taxon>Pseudomonadati</taxon>
        <taxon>Pseudomonadota</taxon>
        <taxon>Betaproteobacteria</taxon>
        <taxon>Nitrosomonadales</taxon>
        <taxon>Nitrosomonadaceae</taxon>
        <taxon>Nitrosomonas</taxon>
    </lineage>
</organism>
<dbReference type="GO" id="GO:0042277">
    <property type="term" value="F:peptide binding"/>
    <property type="evidence" value="ECO:0007669"/>
    <property type="project" value="TreeGrafter"/>
</dbReference>
<dbReference type="EMBL" id="FNOY01000017">
    <property type="protein sequence ID" value="SDY08002.1"/>
    <property type="molecule type" value="Genomic_DNA"/>
</dbReference>
<dbReference type="RefSeq" id="WP_245725107.1">
    <property type="nucleotide sequence ID" value="NZ_FNOY01000017.1"/>
</dbReference>
<dbReference type="Proteomes" id="UP000198640">
    <property type="component" value="Unassembled WGS sequence"/>
</dbReference>
<evidence type="ECO:0000259" key="2">
    <source>
        <dbReference type="Pfam" id="PF01433"/>
    </source>
</evidence>
<dbReference type="GO" id="GO:0070006">
    <property type="term" value="F:metalloaminopeptidase activity"/>
    <property type="evidence" value="ECO:0007669"/>
    <property type="project" value="TreeGrafter"/>
</dbReference>
<sequence length="687" mass="77011">MNKFLRRVFAARHIKECLLVLMLSVSMPVMAEQPAMHYAITVAIDPASRQLQGRSIITVAQGGHFELMLSRRFKVTALRAVGFRIAQEAAHQRGLQIWQLTAGKDGPFRIEIDWQGELAVLDTSLDHAQTLGRPIPVTGAEGTFLPNAAIWYPQIAGALASYQVDLTLPYGQRGLVAGRLLNESESELEGYQAGFVFQQPAEGIALMAGPYTISSATLQSAASNKTLSLRTYFHPSIADLADDYLESVKHYIHLYERWIGEYPYSEFSVVSSPTPTGFGMPTLTYLGVSVLRLPFIRMTSLGHEVLHNWWGNGVYPDYASGNWSEGLTTFMADYAYKEQESDEAARDMRLDWLRDFNLLAPSQDQPLLAFTSRTHAASKIVGYNKAAMLFFMLRDLLGEATFDRAIRTLWQQQRFRVTAWQDIQRVFETVSGRSLDHFFSQWLKRTGAPALQISQATYSRSEQRLSLMLKQTAPVYDLRVPILVRSQSGAEETLFLDLGAESQSYQRVLSELPKEVVLDPDFRVFRQLAADETVPILREVMVNQTTRTLLLFPHQAAAYRVAYELAGRMQGREPEIERSPIAMDDERPVLVVGLGSQVDDWLVQQGLPAMPAEIRQESASAHAWTVRRPNGATLAIVAVKDEASLSKLGRALPHYGRQSYVVFSGPAVIDRGVWPMRPQVLPVQFLP</sequence>
<dbReference type="InterPro" id="IPR050344">
    <property type="entry name" value="Peptidase_M1_aminopeptidases"/>
</dbReference>
<dbReference type="STRING" id="44576.SAMN05421881_101724"/>
<dbReference type="SUPFAM" id="SSF55486">
    <property type="entry name" value="Metalloproteases ('zincins'), catalytic domain"/>
    <property type="match status" value="1"/>
</dbReference>
<feature type="signal peptide" evidence="1">
    <location>
        <begin position="1"/>
        <end position="31"/>
    </location>
</feature>
<dbReference type="Pfam" id="PF01433">
    <property type="entry name" value="Peptidase_M1"/>
    <property type="match status" value="1"/>
</dbReference>
<dbReference type="AlphaFoldDB" id="A0A1H3GXI7"/>
<dbReference type="GO" id="GO:0043171">
    <property type="term" value="P:peptide catabolic process"/>
    <property type="evidence" value="ECO:0007669"/>
    <property type="project" value="TreeGrafter"/>
</dbReference>
<feature type="domain" description="Peptidase M1 membrane alanine aminopeptidase" evidence="2">
    <location>
        <begin position="302"/>
        <end position="442"/>
    </location>
</feature>
<dbReference type="PANTHER" id="PTHR11533">
    <property type="entry name" value="PROTEASE M1 ZINC METALLOPROTEASE"/>
    <property type="match status" value="1"/>
</dbReference>
<protein>
    <recommendedName>
        <fullName evidence="2">Peptidase M1 membrane alanine aminopeptidase domain-containing protein</fullName>
    </recommendedName>
</protein>
<evidence type="ECO:0000256" key="1">
    <source>
        <dbReference type="SAM" id="SignalP"/>
    </source>
</evidence>
<accession>A0A1H3GXI7</accession>
<evidence type="ECO:0000313" key="3">
    <source>
        <dbReference type="EMBL" id="SDY08002.1"/>
    </source>
</evidence>
<dbReference type="Gene3D" id="1.10.390.10">
    <property type="entry name" value="Neutral Protease Domain 2"/>
    <property type="match status" value="1"/>
</dbReference>
<dbReference type="PANTHER" id="PTHR11533:SF174">
    <property type="entry name" value="PUROMYCIN-SENSITIVE AMINOPEPTIDASE-RELATED"/>
    <property type="match status" value="1"/>
</dbReference>
<keyword evidence="4" id="KW-1185">Reference proteome</keyword>
<dbReference type="GO" id="GO:0016020">
    <property type="term" value="C:membrane"/>
    <property type="evidence" value="ECO:0007669"/>
    <property type="project" value="TreeGrafter"/>
</dbReference>
<reference evidence="3 4" key="1">
    <citation type="submission" date="2016-10" db="EMBL/GenBank/DDBJ databases">
        <authorList>
            <person name="de Groot N.N."/>
        </authorList>
    </citation>
    <scope>NUCLEOTIDE SEQUENCE [LARGE SCALE GENOMIC DNA]</scope>
    <source>
        <strain evidence="3 4">Nm1</strain>
    </source>
</reference>
<dbReference type="GO" id="GO:0005737">
    <property type="term" value="C:cytoplasm"/>
    <property type="evidence" value="ECO:0007669"/>
    <property type="project" value="TreeGrafter"/>
</dbReference>
<gene>
    <name evidence="3" type="ORF">SAMN05421881_101724</name>
</gene>
<dbReference type="GO" id="GO:0005615">
    <property type="term" value="C:extracellular space"/>
    <property type="evidence" value="ECO:0007669"/>
    <property type="project" value="TreeGrafter"/>
</dbReference>
<keyword evidence="1" id="KW-0732">Signal</keyword>
<dbReference type="InterPro" id="IPR014782">
    <property type="entry name" value="Peptidase_M1_dom"/>
</dbReference>
<dbReference type="GO" id="GO:0008270">
    <property type="term" value="F:zinc ion binding"/>
    <property type="evidence" value="ECO:0007669"/>
    <property type="project" value="InterPro"/>
</dbReference>
<dbReference type="InterPro" id="IPR027268">
    <property type="entry name" value="Peptidase_M4/M1_CTD_sf"/>
</dbReference>
<feature type="chain" id="PRO_5011604227" description="Peptidase M1 membrane alanine aminopeptidase domain-containing protein" evidence="1">
    <location>
        <begin position="32"/>
        <end position="687"/>
    </location>
</feature>